<dbReference type="Pfam" id="PF01370">
    <property type="entry name" value="Epimerase"/>
    <property type="match status" value="1"/>
</dbReference>
<dbReference type="RefSeq" id="WP_045830186.1">
    <property type="nucleotide sequence ID" value="NZ_JZRB01000029.1"/>
</dbReference>
<dbReference type="PANTHER" id="PTHR12126:SF11">
    <property type="entry name" value="NADH DEHYDROGENASE [UBIQUINONE] 1 ALPHA SUBCOMPLEX SUBUNIT 9, MITOCHONDRIAL"/>
    <property type="match status" value="1"/>
</dbReference>
<dbReference type="SUPFAM" id="SSF51735">
    <property type="entry name" value="NAD(P)-binding Rossmann-fold domains"/>
    <property type="match status" value="1"/>
</dbReference>
<sequence length="312" mass="32821">MTTVALTGATGFIGAALCDALVQAGYHVRALYRPRNGRVMHSTPGVKWVAGDLGDDDALAALVQDAEVVVHCAGSVRGATRDAFDRVNEQGTLRVAQAAVRGGAARRFLLISSLAAREPQLSDYSRSKHLGEQALAANAGAMQWAAIRPPAVYGPGDKEMLPLFEGMAKGLAPIPGDGKGRFSMIHVADLASAVCAWVGQPGASGAIYEIDDGHPRGYDWDTVLATASAVLRGGAPIRRLTIPVPVLRTIAAVNRTAARVFGYAPMLTPGKVREVTHADWVGHDNNIFMQATGWHPVVSFEQGLAALSGVSR</sequence>
<comment type="caution">
    <text evidence="2">The sequence shown here is derived from an EMBL/GenBank/DDBJ whole genome shotgun (WGS) entry which is preliminary data.</text>
</comment>
<feature type="domain" description="NAD-dependent epimerase/dehydratase" evidence="1">
    <location>
        <begin position="5"/>
        <end position="210"/>
    </location>
</feature>
<keyword evidence="3" id="KW-1185">Reference proteome</keyword>
<dbReference type="Gene3D" id="3.40.50.720">
    <property type="entry name" value="NAD(P)-binding Rossmann-like Domain"/>
    <property type="match status" value="1"/>
</dbReference>
<dbReference type="GO" id="GO:0044877">
    <property type="term" value="F:protein-containing complex binding"/>
    <property type="evidence" value="ECO:0007669"/>
    <property type="project" value="TreeGrafter"/>
</dbReference>
<organism evidence="2 3">
    <name type="scientific">Luteibacter yeojuensis</name>
    <dbReference type="NCBI Taxonomy" id="345309"/>
    <lineage>
        <taxon>Bacteria</taxon>
        <taxon>Pseudomonadati</taxon>
        <taxon>Pseudomonadota</taxon>
        <taxon>Gammaproteobacteria</taxon>
        <taxon>Lysobacterales</taxon>
        <taxon>Rhodanobacteraceae</taxon>
        <taxon>Luteibacter</taxon>
    </lineage>
</organism>
<dbReference type="EMBL" id="JZRB01000029">
    <property type="protein sequence ID" value="KJV31325.1"/>
    <property type="molecule type" value="Genomic_DNA"/>
</dbReference>
<dbReference type="OrthoDB" id="3174087at2"/>
<dbReference type="Proteomes" id="UP000033651">
    <property type="component" value="Unassembled WGS sequence"/>
</dbReference>
<dbReference type="InterPro" id="IPR051207">
    <property type="entry name" value="ComplexI_NDUFA9_subunit"/>
</dbReference>
<evidence type="ECO:0000259" key="1">
    <source>
        <dbReference type="Pfam" id="PF01370"/>
    </source>
</evidence>
<evidence type="ECO:0000313" key="3">
    <source>
        <dbReference type="Proteomes" id="UP000033651"/>
    </source>
</evidence>
<reference evidence="2 3" key="1">
    <citation type="submission" date="2015-03" db="EMBL/GenBank/DDBJ databases">
        <title>Draft genome sequence of Luteibacter yeojuensis strain SU11.</title>
        <authorList>
            <person name="Sulaiman J."/>
            <person name="Priya K."/>
            <person name="Chan K.-G."/>
        </authorList>
    </citation>
    <scope>NUCLEOTIDE SEQUENCE [LARGE SCALE GENOMIC DNA]</scope>
    <source>
        <strain evidence="2 3">SU11</strain>
    </source>
</reference>
<dbReference type="PANTHER" id="PTHR12126">
    <property type="entry name" value="NADH-UBIQUINONE OXIDOREDUCTASE 39 KDA SUBUNIT-RELATED"/>
    <property type="match status" value="1"/>
</dbReference>
<evidence type="ECO:0000313" key="2">
    <source>
        <dbReference type="EMBL" id="KJV31325.1"/>
    </source>
</evidence>
<accession>A0A0F3KJ84</accession>
<dbReference type="InterPro" id="IPR036291">
    <property type="entry name" value="NAD(P)-bd_dom_sf"/>
</dbReference>
<proteinExistence type="predicted"/>
<protein>
    <recommendedName>
        <fullName evidence="1">NAD-dependent epimerase/dehydratase domain-containing protein</fullName>
    </recommendedName>
</protein>
<gene>
    <name evidence="2" type="ORF">VI08_13860</name>
</gene>
<dbReference type="PATRIC" id="fig|345309.4.peg.2124"/>
<dbReference type="InterPro" id="IPR001509">
    <property type="entry name" value="Epimerase_deHydtase"/>
</dbReference>
<name>A0A0F3KJ84_9GAMM</name>
<dbReference type="AlphaFoldDB" id="A0A0F3KJ84"/>